<feature type="domain" description="Nrap protein" evidence="11">
    <location>
        <begin position="576"/>
        <end position="783"/>
    </location>
</feature>
<evidence type="ECO:0000256" key="1">
    <source>
        <dbReference type="ARBA" id="ARBA00004604"/>
    </source>
</evidence>
<dbReference type="InterPro" id="IPR035369">
    <property type="entry name" value="Nrap_D4"/>
</dbReference>
<dbReference type="Pfam" id="PF17406">
    <property type="entry name" value="Nrap_D5"/>
    <property type="match status" value="1"/>
</dbReference>
<dbReference type="Pfam" id="PF17403">
    <property type="entry name" value="Nrap_D2"/>
    <property type="match status" value="1"/>
</dbReference>
<dbReference type="Pfam" id="PF17407">
    <property type="entry name" value="Nrap_D6"/>
    <property type="match status" value="1"/>
</dbReference>
<evidence type="ECO:0000256" key="3">
    <source>
        <dbReference type="ARBA" id="ARBA00016437"/>
    </source>
</evidence>
<keyword evidence="5 7" id="KW-0539">Nucleus</keyword>
<dbReference type="Pfam" id="PF03813">
    <property type="entry name" value="Nrap"/>
    <property type="match status" value="1"/>
</dbReference>
<evidence type="ECO:0000256" key="5">
    <source>
        <dbReference type="ARBA" id="ARBA00023242"/>
    </source>
</evidence>
<feature type="domain" description="Nrap protein" evidence="10">
    <location>
        <begin position="404"/>
        <end position="562"/>
    </location>
</feature>
<organism evidence="14 15">
    <name type="scientific">Porites evermanni</name>
    <dbReference type="NCBI Taxonomy" id="104178"/>
    <lineage>
        <taxon>Eukaryota</taxon>
        <taxon>Metazoa</taxon>
        <taxon>Cnidaria</taxon>
        <taxon>Anthozoa</taxon>
        <taxon>Hexacorallia</taxon>
        <taxon>Scleractinia</taxon>
        <taxon>Fungiina</taxon>
        <taxon>Poritidae</taxon>
        <taxon>Porites</taxon>
    </lineage>
</organism>
<evidence type="ECO:0000256" key="6">
    <source>
        <dbReference type="ARBA" id="ARBA00035000"/>
    </source>
</evidence>
<evidence type="ECO:0000259" key="8">
    <source>
        <dbReference type="Pfam" id="PF03813"/>
    </source>
</evidence>
<dbReference type="InterPro" id="IPR035367">
    <property type="entry name" value="Nrap_D2"/>
</dbReference>
<evidence type="ECO:0000256" key="7">
    <source>
        <dbReference type="RuleBase" id="RU364032"/>
    </source>
</evidence>
<evidence type="ECO:0000259" key="11">
    <source>
        <dbReference type="Pfam" id="PF17405"/>
    </source>
</evidence>
<dbReference type="PANTHER" id="PTHR17972:SF0">
    <property type="entry name" value="NUCLEOLAR PROTEIN 6"/>
    <property type="match status" value="1"/>
</dbReference>
<reference evidence="14 15" key="1">
    <citation type="submission" date="2022-05" db="EMBL/GenBank/DDBJ databases">
        <authorList>
            <consortium name="Genoscope - CEA"/>
            <person name="William W."/>
        </authorList>
    </citation>
    <scope>NUCLEOTIDE SEQUENCE [LARGE SCALE GENOMIC DNA]</scope>
</reference>
<accession>A0ABN8MBV7</accession>
<gene>
    <name evidence="14" type="ORF">PEVE_00030182</name>
</gene>
<dbReference type="Gene3D" id="1.10.1410.10">
    <property type="match status" value="2"/>
</dbReference>
<dbReference type="Gene3D" id="3.30.70.3030">
    <property type="match status" value="1"/>
</dbReference>
<dbReference type="InterPro" id="IPR035371">
    <property type="entry name" value="Nrap_D6"/>
</dbReference>
<dbReference type="InterPro" id="IPR005554">
    <property type="entry name" value="NOL6/Upt22"/>
</dbReference>
<evidence type="ECO:0000259" key="13">
    <source>
        <dbReference type="Pfam" id="PF17407"/>
    </source>
</evidence>
<comment type="caution">
    <text evidence="14">The sequence shown here is derived from an EMBL/GenBank/DDBJ whole genome shotgun (WGS) entry which is preliminary data.</text>
</comment>
<dbReference type="Pfam" id="PF17404">
    <property type="entry name" value="Nrap_D3"/>
    <property type="match status" value="1"/>
</dbReference>
<evidence type="ECO:0000259" key="9">
    <source>
        <dbReference type="Pfam" id="PF17403"/>
    </source>
</evidence>
<name>A0ABN8MBV7_9CNID</name>
<evidence type="ECO:0000259" key="12">
    <source>
        <dbReference type="Pfam" id="PF17406"/>
    </source>
</evidence>
<evidence type="ECO:0000259" key="10">
    <source>
        <dbReference type="Pfam" id="PF17404"/>
    </source>
</evidence>
<evidence type="ECO:0000313" key="15">
    <source>
        <dbReference type="Proteomes" id="UP001159427"/>
    </source>
</evidence>
<proteinExistence type="inferred from homology"/>
<feature type="domain" description="Nrap protein" evidence="8">
    <location>
        <begin position="111"/>
        <end position="252"/>
    </location>
</feature>
<comment type="function">
    <text evidence="6">Part of the small subunit (SSU) processome, first precursor of the small eukaryotic ribosomal subunit. During the assembly of the SSU processome in the nucleolus, many ribosome biogenesis factors, an RNA chaperone and ribosomal proteins associate with the nascent pre-rRNA and work in concert to generate RNA folding, modifications, rearrangements and cleavage as well as targeted degradation of pre-ribosomal RNA by the RNA exosome.</text>
</comment>
<feature type="domain" description="Nrap protein" evidence="13">
    <location>
        <begin position="950"/>
        <end position="1088"/>
    </location>
</feature>
<feature type="domain" description="Nrap protein" evidence="9">
    <location>
        <begin position="259"/>
        <end position="399"/>
    </location>
</feature>
<dbReference type="InterPro" id="IPR035370">
    <property type="entry name" value="Nrap_D5"/>
</dbReference>
<protein>
    <recommendedName>
        <fullName evidence="3 7">Nucleolar protein 6</fullName>
    </recommendedName>
</protein>
<comment type="similarity">
    <text evidence="2 7">Belongs to the NRAP family.</text>
</comment>
<dbReference type="InterPro" id="IPR035368">
    <property type="entry name" value="Nrap_D3"/>
</dbReference>
<dbReference type="Proteomes" id="UP001159427">
    <property type="component" value="Unassembled WGS sequence"/>
</dbReference>
<dbReference type="EMBL" id="CALNXI010000426">
    <property type="protein sequence ID" value="CAH3026890.1"/>
    <property type="molecule type" value="Genomic_DNA"/>
</dbReference>
<keyword evidence="15" id="KW-1185">Reference proteome</keyword>
<sequence length="1093" mass="124284">MNALKETENLFKSSLFRMQITELLSEVQPKKSRNKALDEVLHELNALLLSLPDGKQEHEVSDHSWLPKGAKFPLPSPPAPVKGKFRFQRPASVKVVGSYLLGTVTKPDLNVDIAVQMPKECFQPKDYLNLRYHHKRALYLSTIASHLKRSSLFESVKFSHVNGEVLRPILLLKPKGKAGKQFIIKLHLCLSDGTFKPHRFAPNKNNIRQHWFKGEEGTADDGVDTGIPTPHYNASVLSDMFYEQHLHYLYNCLVDFLGMKDAVALLKVWLHQREFDQGLGCCGGFLSSMMIAYLLSTRKVNKHMSSYQILRVLLHFLGSTDWTKEGITMSRENNEDSNSPSKEDFHSAFDVVFIDPSGYLNLCAEMSAAQYQRLQHEARLSLEFLDNRFLDGFEVLFMKPVPFTQTFDQFLLIPNIGDLETICERNDLKTHLMDHPGDWTPVIADWLLHLVTRGLGKRVEMLCYKPQTSYQWPVNKSPPSTSQSSLTLGLMLNSDHAQSILDIGPQADSVEAKSFRAFWGEKSDLRRFQDGSILEAVVWPCNSIAERRVICERIIKHLLHRHGGVDPKSLTFVANQLDCVLQTADSRNSGTGDEHAQKVIQVYDALCKQIRALDLPLNVNTLQGVSPVFRGAEVIPPIPCFKNSKIKPFSDEGKLADNVLVPSETKNTFWCPAIEVVLQFETSGKWPDDVTAIQHIKAAFHIRIAELLKTEYSLVTAVSPKHVDVHKDGFVFRIKIMHYREMVLLQQSAATKDGKAQDDKAAKELEREIIHLPILTSTLHGIEQQFTAFSGTVRLAKRWVSRRHGYWFFEYNYADLGLTIMLCLKPPPHTIYKILFCRSPLVGFLRFLHLLYSTDWHSIPIVLNFNNDISAEEYQEITSKFSNNRAQLPTLFIATPKDKFTSLWTKDKPTTQILNRLSLLARESHSLLKQQIETCAQQTTDFKQIFRPPLDHYDVIIHLHSRLLPRGNQALDRLKPVTEQASLSRHSVLLPVVNFDPVQLYIRELKEAFSDIALFFYDVFGGDFVGVIWKPHSFVPAQFKVLHAQYKMPLDNAKSSEKSKHVPSLVVPNVSAVLTDFQTIGEGLVKKIEVVNA</sequence>
<keyword evidence="4 7" id="KW-0694">RNA-binding</keyword>
<evidence type="ECO:0000313" key="14">
    <source>
        <dbReference type="EMBL" id="CAH3026890.1"/>
    </source>
</evidence>
<dbReference type="InterPro" id="IPR035082">
    <property type="entry name" value="Nrap_D1"/>
</dbReference>
<evidence type="ECO:0000256" key="4">
    <source>
        <dbReference type="ARBA" id="ARBA00022884"/>
    </source>
</evidence>
<dbReference type="PANTHER" id="PTHR17972">
    <property type="entry name" value="NUCLEOLAR RNA-ASSOCIATED PROTEIN"/>
    <property type="match status" value="1"/>
</dbReference>
<dbReference type="Pfam" id="PF17405">
    <property type="entry name" value="Nrap_D4"/>
    <property type="match status" value="1"/>
</dbReference>
<evidence type="ECO:0000256" key="2">
    <source>
        <dbReference type="ARBA" id="ARBA00006674"/>
    </source>
</evidence>
<comment type="subcellular location">
    <subcellularLocation>
        <location evidence="1 7">Nucleus</location>
        <location evidence="1 7">Nucleolus</location>
    </subcellularLocation>
</comment>
<feature type="domain" description="Nrap protein" evidence="12">
    <location>
        <begin position="786"/>
        <end position="948"/>
    </location>
</feature>